<dbReference type="PRINTS" id="PR00765">
    <property type="entry name" value="CRBOXYPTASEA"/>
</dbReference>
<evidence type="ECO:0000256" key="7">
    <source>
        <dbReference type="ARBA" id="ARBA00022801"/>
    </source>
</evidence>
<reference evidence="14" key="1">
    <citation type="journal article" date="2020" name="J Insects Food Feed">
        <title>The yellow mealworm (Tenebrio molitor) genome: a resource for the emerging insects as food and feed industry.</title>
        <authorList>
            <person name="Eriksson T."/>
            <person name="Andere A."/>
            <person name="Kelstrup H."/>
            <person name="Emery V."/>
            <person name="Picard C."/>
        </authorList>
    </citation>
    <scope>NUCLEOTIDE SEQUENCE</scope>
    <source>
        <strain evidence="14">Stoneville</strain>
        <tissue evidence="14">Whole head</tissue>
    </source>
</reference>
<evidence type="ECO:0000259" key="13">
    <source>
        <dbReference type="PROSITE" id="PS52035"/>
    </source>
</evidence>
<evidence type="ECO:0000256" key="4">
    <source>
        <dbReference type="ARBA" id="ARBA00022670"/>
    </source>
</evidence>
<evidence type="ECO:0000313" key="15">
    <source>
        <dbReference type="Proteomes" id="UP000719412"/>
    </source>
</evidence>
<dbReference type="FunFam" id="3.40.630.10:FF:000001">
    <property type="entry name" value="Carboxypeptidase B"/>
    <property type="match status" value="1"/>
</dbReference>
<dbReference type="Gene3D" id="3.40.630.10">
    <property type="entry name" value="Zn peptidases"/>
    <property type="match status" value="1"/>
</dbReference>
<evidence type="ECO:0000256" key="6">
    <source>
        <dbReference type="ARBA" id="ARBA00022729"/>
    </source>
</evidence>
<dbReference type="GO" id="GO:0006508">
    <property type="term" value="P:proteolysis"/>
    <property type="evidence" value="ECO:0007669"/>
    <property type="project" value="UniProtKB-KW"/>
</dbReference>
<keyword evidence="3" id="KW-0121">Carboxypeptidase</keyword>
<dbReference type="EMBL" id="JABDTM020025643">
    <property type="protein sequence ID" value="KAH0813010.1"/>
    <property type="molecule type" value="Genomic_DNA"/>
</dbReference>
<evidence type="ECO:0000256" key="8">
    <source>
        <dbReference type="ARBA" id="ARBA00022833"/>
    </source>
</evidence>
<keyword evidence="15" id="KW-1185">Reference proteome</keyword>
<keyword evidence="9" id="KW-0482">Metalloprotease</keyword>
<organism evidence="14 15">
    <name type="scientific">Tenebrio molitor</name>
    <name type="common">Yellow mealworm beetle</name>
    <dbReference type="NCBI Taxonomy" id="7067"/>
    <lineage>
        <taxon>Eukaryota</taxon>
        <taxon>Metazoa</taxon>
        <taxon>Ecdysozoa</taxon>
        <taxon>Arthropoda</taxon>
        <taxon>Hexapoda</taxon>
        <taxon>Insecta</taxon>
        <taxon>Pterygota</taxon>
        <taxon>Neoptera</taxon>
        <taxon>Endopterygota</taxon>
        <taxon>Coleoptera</taxon>
        <taxon>Polyphaga</taxon>
        <taxon>Cucujiformia</taxon>
        <taxon>Tenebrionidae</taxon>
        <taxon>Tenebrio</taxon>
    </lineage>
</organism>
<comment type="similarity">
    <text evidence="2 12">Belongs to the peptidase M14 family.</text>
</comment>
<comment type="cofactor">
    <cofactor evidence="1">
        <name>Zn(2+)</name>
        <dbReference type="ChEBI" id="CHEBI:29105"/>
    </cofactor>
</comment>
<name>A0A8J6H6U8_TENMO</name>
<sequence length="889" mass="99174">MKKILPDKSGAFEGGPRPRIVVTAFRWSDLITDRWLVKSVITMMDVEQTCSLINHTVKDTSTHSVLIKFGSARCSFQDMPAPAKSAADLKRRTLGDLFLIESGKTNARRSLQRFLHFRLVTSGVPPRACPVKSKFHNNLKKCASKFVMTIGGGCGRDGQLAATSSVALFSNIGFPTPSHRGMSHITDKANAGSVPSIFLPHPSSPCPSRIFPSVWLQILWKNSAARSRIGVGGGSFNISRRNVTQELYLDPQTSPARRNDRKSTRRVFDWSPNLRQLDGSRRRIDKIKIATRQYENKTDAIDYTYVTDLSNRLGSLSSKSANLESALSRDPGILLAGRVCGFPMDLPYAKGLHGAHIRQPVIPADKSGGFRGEKAAPLDEDSQIACAVRATSSADEEIGSSSPLKSFNSQHYDNVTRSRALHRNKTIPKTIDVFVRERIWCFVDGDGFDEPTLFLLPRELEHSRRGCFKSATTSDVTTNKMLASFVVVLGLLGLGTGTTYDGYKVYKISAKTESENVFLRHLESDPRYDFWSRINKVGKPVTVMASPEVQNELEQYLLSHKIDHSLEIDNVQRTIDAERRYHESRGTNGRISFDQYLRHDEINSYLDQLASDYPDLVTVSTIGQSYENRTMKIIRISTGTTPKPVFFVEAGMHAREWISPALSLYIINQLVENPDNRGLLEDLDWIVLPSLNPDGYEFTWTSNRMWRKTRSPGVMCSGTDGNRNFGFHWMENGASNLECSETYAGKEAFSEVEARNLRDILDATDNIVAFISIHSYGQYLFYPYSYDVGLKPDNWQELDDLAHKVNDVISAINGTEYTIGSSTEVMYPAAGCSDDWAMGGAGIDIVYVFELPGGGKEGFDLPPERILPVCIETWEGIKVMADLIAQDAK</sequence>
<dbReference type="GO" id="GO:0008270">
    <property type="term" value="F:zinc ion binding"/>
    <property type="evidence" value="ECO:0007669"/>
    <property type="project" value="InterPro"/>
</dbReference>
<keyword evidence="7" id="KW-0378">Hydrolase</keyword>
<evidence type="ECO:0000256" key="1">
    <source>
        <dbReference type="ARBA" id="ARBA00001947"/>
    </source>
</evidence>
<keyword evidence="5" id="KW-0479">Metal-binding</keyword>
<keyword evidence="8" id="KW-0862">Zinc</keyword>
<dbReference type="InterPro" id="IPR057246">
    <property type="entry name" value="CARBOXYPEPT_ZN_1"/>
</dbReference>
<dbReference type="Pfam" id="PF00246">
    <property type="entry name" value="Peptidase_M14"/>
    <property type="match status" value="1"/>
</dbReference>
<dbReference type="AlphaFoldDB" id="A0A8J6H6U8"/>
<keyword evidence="10" id="KW-1015">Disulfide bond</keyword>
<keyword evidence="6" id="KW-0732">Signal</keyword>
<dbReference type="PROSITE" id="PS52035">
    <property type="entry name" value="PEPTIDASE_M14"/>
    <property type="match status" value="1"/>
</dbReference>
<feature type="active site" description="Proton donor/acceptor" evidence="12">
    <location>
        <position position="850"/>
    </location>
</feature>
<dbReference type="SUPFAM" id="SSF53187">
    <property type="entry name" value="Zn-dependent exopeptidases"/>
    <property type="match status" value="1"/>
</dbReference>
<evidence type="ECO:0000256" key="2">
    <source>
        <dbReference type="ARBA" id="ARBA00005988"/>
    </source>
</evidence>
<dbReference type="Proteomes" id="UP000719412">
    <property type="component" value="Unassembled WGS sequence"/>
</dbReference>
<dbReference type="InterPro" id="IPR003146">
    <property type="entry name" value="M14A_act_pep"/>
</dbReference>
<dbReference type="Gene3D" id="3.30.70.340">
    <property type="entry name" value="Metallocarboxypeptidase-like"/>
    <property type="match status" value="1"/>
</dbReference>
<comment type="caution">
    <text evidence="14">The sequence shown here is derived from an EMBL/GenBank/DDBJ whole genome shotgun (WGS) entry which is preliminary data.</text>
</comment>
<protein>
    <recommendedName>
        <fullName evidence="11">Zinc carboxypeptidase A 1</fullName>
    </recommendedName>
</protein>
<evidence type="ECO:0000256" key="11">
    <source>
        <dbReference type="ARBA" id="ARBA00069039"/>
    </source>
</evidence>
<dbReference type="GO" id="GO:0005615">
    <property type="term" value="C:extracellular space"/>
    <property type="evidence" value="ECO:0007669"/>
    <property type="project" value="TreeGrafter"/>
</dbReference>
<dbReference type="CDD" id="cd03860">
    <property type="entry name" value="M14_CP_A-B_like"/>
    <property type="match status" value="1"/>
</dbReference>
<evidence type="ECO:0000256" key="12">
    <source>
        <dbReference type="PROSITE-ProRule" id="PRU01379"/>
    </source>
</evidence>
<dbReference type="PANTHER" id="PTHR11705">
    <property type="entry name" value="PROTEASE FAMILY M14 CARBOXYPEPTIDASE A,B"/>
    <property type="match status" value="1"/>
</dbReference>
<evidence type="ECO:0000313" key="14">
    <source>
        <dbReference type="EMBL" id="KAH0813010.1"/>
    </source>
</evidence>
<feature type="domain" description="Peptidase M14" evidence="13">
    <location>
        <begin position="595"/>
        <end position="884"/>
    </location>
</feature>
<dbReference type="SUPFAM" id="SSF54897">
    <property type="entry name" value="Protease propeptides/inhibitors"/>
    <property type="match status" value="1"/>
</dbReference>
<evidence type="ECO:0000256" key="9">
    <source>
        <dbReference type="ARBA" id="ARBA00023049"/>
    </source>
</evidence>
<dbReference type="InterPro" id="IPR036990">
    <property type="entry name" value="M14A-like_propep"/>
</dbReference>
<gene>
    <name evidence="14" type="ORF">GEV33_009783</name>
</gene>
<dbReference type="SMART" id="SM00631">
    <property type="entry name" value="Zn_pept"/>
    <property type="match status" value="1"/>
</dbReference>
<evidence type="ECO:0000256" key="5">
    <source>
        <dbReference type="ARBA" id="ARBA00022723"/>
    </source>
</evidence>
<reference evidence="14" key="2">
    <citation type="submission" date="2021-08" db="EMBL/GenBank/DDBJ databases">
        <authorList>
            <person name="Eriksson T."/>
        </authorList>
    </citation>
    <scope>NUCLEOTIDE SEQUENCE</scope>
    <source>
        <strain evidence="14">Stoneville</strain>
        <tissue evidence="14">Whole head</tissue>
    </source>
</reference>
<proteinExistence type="inferred from homology"/>
<dbReference type="InterPro" id="IPR000834">
    <property type="entry name" value="Peptidase_M14"/>
</dbReference>
<accession>A0A8J6H6U8</accession>
<dbReference type="PANTHER" id="PTHR11705:SF140">
    <property type="entry name" value="FI02848P-RELATED"/>
    <property type="match status" value="1"/>
</dbReference>
<dbReference type="PROSITE" id="PS00132">
    <property type="entry name" value="CARBOXYPEPT_ZN_1"/>
    <property type="match status" value="1"/>
</dbReference>
<evidence type="ECO:0000256" key="10">
    <source>
        <dbReference type="ARBA" id="ARBA00023157"/>
    </source>
</evidence>
<dbReference type="FunFam" id="3.30.70.340:FF:000002">
    <property type="entry name" value="Carboxypeptidase A"/>
    <property type="match status" value="1"/>
</dbReference>
<keyword evidence="4" id="KW-0645">Protease</keyword>
<evidence type="ECO:0000256" key="3">
    <source>
        <dbReference type="ARBA" id="ARBA00022645"/>
    </source>
</evidence>
<dbReference type="GO" id="GO:0004181">
    <property type="term" value="F:metallocarboxypeptidase activity"/>
    <property type="evidence" value="ECO:0007669"/>
    <property type="project" value="InterPro"/>
</dbReference>
<dbReference type="Pfam" id="PF02244">
    <property type="entry name" value="Propep_M14"/>
    <property type="match status" value="1"/>
</dbReference>